<accession>A0A642V0N3</accession>
<evidence type="ECO:0000256" key="2">
    <source>
        <dbReference type="SAM" id="MobiDB-lite"/>
    </source>
</evidence>
<protein>
    <recommendedName>
        <fullName evidence="3">VPS9 domain-containing protein</fullName>
    </recommendedName>
</protein>
<dbReference type="GO" id="GO:0005770">
    <property type="term" value="C:late endosome"/>
    <property type="evidence" value="ECO:0007669"/>
    <property type="project" value="TreeGrafter"/>
</dbReference>
<sequence length="1157" mass="131698">MAGAKPPVQLPLLHNPLLHCILNNPNANKHPFRNTIDLLRLHHYDYALVLPPATVLHQWYDPASDDSSRRVLLRELCYSSEDFIQSHIIKISSGSSSTPRAASSIYTTMNGKQLLIKNGVLFPGKGFKRQVRVELVDVGYVPTFADYFPRGARLLVLYVESSLWGASPPIKPLPAPPKPANETNTPNVPVESVTFDRLLRNFPLLSKVTSDHFYSLFHHNNPKYRVLSTYTQKPVEDIVTEFTRIRDDAYDIVSECVRPGASPLSDQTKEMLQKVMETYPTIDLNQLVHEYVELNLYDKVWAQLLLQFNTSAPPLDQFKHVSLNQLDMPVHTPWAMDEMHHRVAKAAATLAKLDDDATNNARLKLDVVTATVRHLSRESPGLVVDADTLIGLLIMVVCQAQVAHLDAHLFYIRKFSVNATDGTADYILANFDAVLFYLKEHGDDVARYSRTNREWWQAVKRAPETASKMLAEAPATPQPSHWLYARTAGGESAAMLAIKAHQPQLFMALLYYNPEWFGVEDLLFDRTVDTHQSLLMVSLEEKLTDVNRELVAFLKLNCSRKEIELYLNTVDSSGRSVGHYLFHDIDLIDSVGEYINWNLKDHNAHTPLLSLCRCYDHANYRELIAKVFTAITHKYGPGALDFDYHVDKVNNTLLHVIKSDLDASQILSEPRNLVNINQTNARSMTPLMLYAKYLRNDNLDAVLNDDRLDFLYENAKFHLNVFDYTSFKESDQPGSESAQKLVAHYRKMVGPRLAALSCRWDSTLKDWAVLVCDLGTAKVYPIHLKTIGQLIYTGKRKYPWLSALVDEDKFWLNYNLRVSGMSIMNKFQVNRVIDQLNVVFEALHDLGKSGQPVVESFLQVSNNHSTLEAMEKIHQEHTQRLAAMGQVELGRQHIQDMETFFGYSLDNVVAYHCLIMRFNKLLAVASIKVPEIAFSLEQMVKVYAGGREFRSSEAGPIHSTWNTLLNYTSWLELSVADLVGNIKRVLAKLTVWKDTYREIRELNSEITKCEESLPPTPDQQPPHEPPSNGSSPNNGETLVRRNTFTIDPVPDDIAEEDTTSSFFNFANIVENKKSRYRRLLYTKASQVKKIMDLNQELKLDHELMAAEISQFISFRGDFIRHAFARHTQAARVRLRQRLTELQILKRSLVDNNDAGLS</sequence>
<evidence type="ECO:0000313" key="5">
    <source>
        <dbReference type="Proteomes" id="UP000449547"/>
    </source>
</evidence>
<dbReference type="GO" id="GO:0045022">
    <property type="term" value="P:early endosome to late endosome transport"/>
    <property type="evidence" value="ECO:0007669"/>
    <property type="project" value="TreeGrafter"/>
</dbReference>
<reference evidence="4 5" key="1">
    <citation type="submission" date="2019-07" db="EMBL/GenBank/DDBJ databases">
        <title>Genome assembly of two rare yeast pathogens: Diutina rugosa and Trichomonascus ciferrii.</title>
        <authorList>
            <person name="Mixao V."/>
            <person name="Saus E."/>
            <person name="Hansen A."/>
            <person name="Lass-Flor C."/>
            <person name="Gabaldon T."/>
        </authorList>
    </citation>
    <scope>NUCLEOTIDE SEQUENCE [LARGE SCALE GENOMIC DNA]</scope>
    <source>
        <strain evidence="4 5">CBS 613</strain>
    </source>
</reference>
<dbReference type="VEuPathDB" id="FungiDB:DIURU_001490"/>
<comment type="similarity">
    <text evidence="1">Belongs to the UPF0507 family.</text>
</comment>
<evidence type="ECO:0000259" key="3">
    <source>
        <dbReference type="PROSITE" id="PS51205"/>
    </source>
</evidence>
<dbReference type="InterPro" id="IPR003123">
    <property type="entry name" value="VPS9"/>
</dbReference>
<evidence type="ECO:0000313" key="4">
    <source>
        <dbReference type="EMBL" id="KAA8905417.1"/>
    </source>
</evidence>
<organism evidence="4 5">
    <name type="scientific">Diutina rugosa</name>
    <name type="common">Yeast</name>
    <name type="synonym">Candida rugosa</name>
    <dbReference type="NCBI Taxonomy" id="5481"/>
    <lineage>
        <taxon>Eukaryota</taxon>
        <taxon>Fungi</taxon>
        <taxon>Dikarya</taxon>
        <taxon>Ascomycota</taxon>
        <taxon>Saccharomycotina</taxon>
        <taxon>Pichiomycetes</taxon>
        <taxon>Debaryomycetaceae</taxon>
        <taxon>Diutina</taxon>
    </lineage>
</organism>
<dbReference type="GO" id="GO:0000149">
    <property type="term" value="F:SNARE binding"/>
    <property type="evidence" value="ECO:0007669"/>
    <property type="project" value="TreeGrafter"/>
</dbReference>
<dbReference type="OMA" id="LNCIFNN"/>
<dbReference type="GO" id="GO:0005769">
    <property type="term" value="C:early endosome"/>
    <property type="evidence" value="ECO:0007669"/>
    <property type="project" value="TreeGrafter"/>
</dbReference>
<dbReference type="GO" id="GO:0097422">
    <property type="term" value="C:tubular endosome"/>
    <property type="evidence" value="ECO:0007669"/>
    <property type="project" value="TreeGrafter"/>
</dbReference>
<name>A0A642V0N3_DIURU</name>
<dbReference type="OrthoDB" id="7464126at2759"/>
<dbReference type="SUPFAM" id="SSF109993">
    <property type="entry name" value="VPS9 domain"/>
    <property type="match status" value="1"/>
</dbReference>
<feature type="compositionally biased region" description="Polar residues" evidence="2">
    <location>
        <begin position="1027"/>
        <end position="1038"/>
    </location>
</feature>
<dbReference type="PANTHER" id="PTHR24170:SF1">
    <property type="entry name" value="DOMAIN PROTEIN, PUTATIVE (AFU_ORTHOLOGUE AFUA_1G09870)-RELATED"/>
    <property type="match status" value="1"/>
</dbReference>
<dbReference type="InterPro" id="IPR037191">
    <property type="entry name" value="VPS9_dom_sf"/>
</dbReference>
<dbReference type="EMBL" id="SWFT01000048">
    <property type="protein sequence ID" value="KAA8905417.1"/>
    <property type="molecule type" value="Genomic_DNA"/>
</dbReference>
<feature type="compositionally biased region" description="Pro residues" evidence="2">
    <location>
        <begin position="1014"/>
        <end position="1025"/>
    </location>
</feature>
<dbReference type="Gene3D" id="1.20.1050.80">
    <property type="entry name" value="VPS9 domain"/>
    <property type="match status" value="1"/>
</dbReference>
<dbReference type="GeneID" id="54780143"/>
<dbReference type="GO" id="GO:0005085">
    <property type="term" value="F:guanyl-nucleotide exchange factor activity"/>
    <property type="evidence" value="ECO:0007669"/>
    <property type="project" value="TreeGrafter"/>
</dbReference>
<comment type="caution">
    <text evidence="4">The sequence shown here is derived from an EMBL/GenBank/DDBJ whole genome shotgun (WGS) entry which is preliminary data.</text>
</comment>
<dbReference type="InterPro" id="IPR051248">
    <property type="entry name" value="UPF0507/Ank_repeat_27"/>
</dbReference>
<keyword evidence="5" id="KW-1185">Reference proteome</keyword>
<dbReference type="PROSITE" id="PS51205">
    <property type="entry name" value="VPS9"/>
    <property type="match status" value="1"/>
</dbReference>
<evidence type="ECO:0000256" key="1">
    <source>
        <dbReference type="ARBA" id="ARBA00007428"/>
    </source>
</evidence>
<feature type="domain" description="VPS9" evidence="3">
    <location>
        <begin position="305"/>
        <end position="447"/>
    </location>
</feature>
<dbReference type="RefSeq" id="XP_034013718.1">
    <property type="nucleotide sequence ID" value="XM_034154039.1"/>
</dbReference>
<gene>
    <name evidence="4" type="ORF">DIURU_001490</name>
</gene>
<feature type="region of interest" description="Disordered" evidence="2">
    <location>
        <begin position="1007"/>
        <end position="1038"/>
    </location>
</feature>
<dbReference type="GO" id="GO:0005886">
    <property type="term" value="C:plasma membrane"/>
    <property type="evidence" value="ECO:0007669"/>
    <property type="project" value="TreeGrafter"/>
</dbReference>
<dbReference type="Pfam" id="PF02204">
    <property type="entry name" value="VPS9"/>
    <property type="match status" value="1"/>
</dbReference>
<dbReference type="GO" id="GO:0030133">
    <property type="term" value="C:transport vesicle"/>
    <property type="evidence" value="ECO:0007669"/>
    <property type="project" value="TreeGrafter"/>
</dbReference>
<dbReference type="Proteomes" id="UP000449547">
    <property type="component" value="Unassembled WGS sequence"/>
</dbReference>
<dbReference type="PANTHER" id="PTHR24170">
    <property type="entry name" value="ANKYRIN REPEAT DOMAIN-CONTAINING PROTEIN 27"/>
    <property type="match status" value="1"/>
</dbReference>
<dbReference type="AlphaFoldDB" id="A0A642V0N3"/>
<proteinExistence type="inferred from homology"/>